<dbReference type="Proteomes" id="UP000759529">
    <property type="component" value="Unassembled WGS sequence"/>
</dbReference>
<evidence type="ECO:0000313" key="3">
    <source>
        <dbReference type="Proteomes" id="UP000759529"/>
    </source>
</evidence>
<name>A0ABS2D0E4_9FLAO</name>
<evidence type="ECO:0000256" key="1">
    <source>
        <dbReference type="SAM" id="SignalP"/>
    </source>
</evidence>
<organism evidence="2 3">
    <name type="scientific">Flavobacterium macrobrachii</name>
    <dbReference type="NCBI Taxonomy" id="591204"/>
    <lineage>
        <taxon>Bacteria</taxon>
        <taxon>Pseudomonadati</taxon>
        <taxon>Bacteroidota</taxon>
        <taxon>Flavobacteriia</taxon>
        <taxon>Flavobacteriales</taxon>
        <taxon>Flavobacteriaceae</taxon>
        <taxon>Flavobacterium</taxon>
    </lineage>
</organism>
<dbReference type="RefSeq" id="WP_187656230.1">
    <property type="nucleotide sequence ID" value="NZ_JACSOD020000507.1"/>
</dbReference>
<feature type="signal peptide" evidence="1">
    <location>
        <begin position="1"/>
        <end position="21"/>
    </location>
</feature>
<sequence>MKTILNFLALLILFLTFNSCSELIDCIASTKPELNSKSLPLGYTNQSYSNFISASVKNDSNDDDYDYYFSVSGNFPPGMTYFEQGRRLYFGGAANQGGVYTFKVTVTIDYPEYYNEEQGFWEDDNRICFGNDTVSKEYTITIQ</sequence>
<dbReference type="EMBL" id="JACSOD020000507">
    <property type="protein sequence ID" value="MBM6500688.1"/>
    <property type="molecule type" value="Genomic_DNA"/>
</dbReference>
<dbReference type="Gene3D" id="2.60.40.10">
    <property type="entry name" value="Immunoglobulins"/>
    <property type="match status" value="1"/>
</dbReference>
<keyword evidence="3" id="KW-1185">Reference proteome</keyword>
<comment type="caution">
    <text evidence="2">The sequence shown here is derived from an EMBL/GenBank/DDBJ whole genome shotgun (WGS) entry which is preliminary data.</text>
</comment>
<dbReference type="InterPro" id="IPR013783">
    <property type="entry name" value="Ig-like_fold"/>
</dbReference>
<keyword evidence="1" id="KW-0732">Signal</keyword>
<evidence type="ECO:0000313" key="2">
    <source>
        <dbReference type="EMBL" id="MBM6500688.1"/>
    </source>
</evidence>
<gene>
    <name evidence="2" type="ORF">H9X54_015455</name>
</gene>
<feature type="chain" id="PRO_5047525882" description="Lipoprotein" evidence="1">
    <location>
        <begin position="22"/>
        <end position="143"/>
    </location>
</feature>
<accession>A0ABS2D0E4</accession>
<evidence type="ECO:0008006" key="4">
    <source>
        <dbReference type="Google" id="ProtNLM"/>
    </source>
</evidence>
<proteinExistence type="predicted"/>
<reference evidence="2 3" key="1">
    <citation type="submission" date="2021-02" db="EMBL/GenBank/DDBJ databases">
        <authorList>
            <person name="Jung H.S."/>
            <person name="Chun B.H."/>
            <person name="Jeon C.O."/>
        </authorList>
    </citation>
    <scope>NUCLEOTIDE SEQUENCE [LARGE SCALE GENOMIC DNA]</scope>
    <source>
        <strain evidence="2 3">LMG 25203</strain>
    </source>
</reference>
<protein>
    <recommendedName>
        <fullName evidence="4">Lipoprotein</fullName>
    </recommendedName>
</protein>